<organism evidence="4 5">
    <name type="scientific">Paraglaciecola agarilytica NO2</name>
    <dbReference type="NCBI Taxonomy" id="1125747"/>
    <lineage>
        <taxon>Bacteria</taxon>
        <taxon>Pseudomonadati</taxon>
        <taxon>Pseudomonadota</taxon>
        <taxon>Gammaproteobacteria</taxon>
        <taxon>Alteromonadales</taxon>
        <taxon>Alteromonadaceae</taxon>
        <taxon>Paraglaciecola</taxon>
    </lineage>
</organism>
<reference evidence="4 5" key="1">
    <citation type="journal article" date="2014" name="Environ. Microbiol.">
        <title>Comparative genomics of the marine bacterial genus Glaciecola reveals the high degree of genomic diversity and genomic characteristic for cold adaptation.</title>
        <authorList>
            <person name="Qin Q.L."/>
            <person name="Xie B.B."/>
            <person name="Yu Y."/>
            <person name="Shu Y.L."/>
            <person name="Rong J.C."/>
            <person name="Zhang Y.J."/>
            <person name="Zhao D.L."/>
            <person name="Chen X.L."/>
            <person name="Zhang X.Y."/>
            <person name="Chen B."/>
            <person name="Zhou B.C."/>
            <person name="Zhang Y.Z."/>
        </authorList>
    </citation>
    <scope>NUCLEOTIDE SEQUENCE [LARGE SCALE GENOMIC DNA]</scope>
    <source>
        <strain evidence="4 5">NO2</strain>
    </source>
</reference>
<accession>A0ABQ0I8M4</accession>
<feature type="domain" description="Glycosyl transferase family 1" evidence="3">
    <location>
        <begin position="204"/>
        <end position="365"/>
    </location>
</feature>
<dbReference type="PANTHER" id="PTHR12526">
    <property type="entry name" value="GLYCOSYLTRANSFERASE"/>
    <property type="match status" value="1"/>
</dbReference>
<dbReference type="EMBL" id="BAEK01000038">
    <property type="protein sequence ID" value="GAC05635.1"/>
    <property type="molecule type" value="Genomic_DNA"/>
</dbReference>
<evidence type="ECO:0000313" key="4">
    <source>
        <dbReference type="EMBL" id="GAC05635.1"/>
    </source>
</evidence>
<keyword evidence="1" id="KW-0328">Glycosyltransferase</keyword>
<evidence type="ECO:0000313" key="5">
    <source>
        <dbReference type="Proteomes" id="UP000008372"/>
    </source>
</evidence>
<evidence type="ECO:0000256" key="1">
    <source>
        <dbReference type="ARBA" id="ARBA00022676"/>
    </source>
</evidence>
<dbReference type="Pfam" id="PF00534">
    <property type="entry name" value="Glycos_transf_1"/>
    <property type="match status" value="1"/>
</dbReference>
<keyword evidence="2" id="KW-0808">Transferase</keyword>
<evidence type="ECO:0000259" key="3">
    <source>
        <dbReference type="Pfam" id="PF00534"/>
    </source>
</evidence>
<evidence type="ECO:0000256" key="2">
    <source>
        <dbReference type="ARBA" id="ARBA00022679"/>
    </source>
</evidence>
<sequence length="389" mass="44051">MRKIYYLTQPMNRASGASKSGYDVLRALSDVQSVQVLSNRNISLKKLPKLTNPAKWKFIRYPAQSGLGLRSIYRRLMNLFSTATYILNGDEKDLFIVNSFCIYLLDNINLNEFLGTKVCVVRGSVSSFESIDSTISVEKAVEYLSKFDSLIYVSAKTQDEWQEYKEISNKVSYYIPNCCDEESIDLIPMRDDLLKKYSASLDLNGKYIISCIGSVQYRKGQDILIDAIINISLTHPEIVSKIHVFIVGGDVGGFSATLMHKIEVNGLRDTFTFTGYTSDALEYLKISNVMVLPSRGEAMPRSILEAMLIKIPVISTNLDGIPELIDDNIGGILTTPDSVEELSDAIIFSIGNEFKMATMSDYSYKKYWEFFSRQAQFQRYRSLIKNDFI</sequence>
<dbReference type="Proteomes" id="UP000008372">
    <property type="component" value="Unassembled WGS sequence"/>
</dbReference>
<dbReference type="PANTHER" id="PTHR12526:SF629">
    <property type="entry name" value="TEICHURONIC ACID BIOSYNTHESIS GLYCOSYLTRANSFERASE TUAH-RELATED"/>
    <property type="match status" value="1"/>
</dbReference>
<dbReference type="SUPFAM" id="SSF53756">
    <property type="entry name" value="UDP-Glycosyltransferase/glycogen phosphorylase"/>
    <property type="match status" value="1"/>
</dbReference>
<proteinExistence type="predicted"/>
<protein>
    <recommendedName>
        <fullName evidence="3">Glycosyl transferase family 1 domain-containing protein</fullName>
    </recommendedName>
</protein>
<name>A0ABQ0I8M4_9ALTE</name>
<gene>
    <name evidence="4" type="ORF">GAGA_2796</name>
</gene>
<dbReference type="RefSeq" id="WP_008304378.1">
    <property type="nucleotide sequence ID" value="NZ_BAEK01000038.1"/>
</dbReference>
<comment type="caution">
    <text evidence="4">The sequence shown here is derived from an EMBL/GenBank/DDBJ whole genome shotgun (WGS) entry which is preliminary data.</text>
</comment>
<dbReference type="InterPro" id="IPR001296">
    <property type="entry name" value="Glyco_trans_1"/>
</dbReference>
<dbReference type="CDD" id="cd03801">
    <property type="entry name" value="GT4_PimA-like"/>
    <property type="match status" value="1"/>
</dbReference>
<keyword evidence="5" id="KW-1185">Reference proteome</keyword>
<dbReference type="Gene3D" id="3.40.50.2000">
    <property type="entry name" value="Glycogen Phosphorylase B"/>
    <property type="match status" value="2"/>
</dbReference>